<keyword evidence="2" id="KW-0732">Signal</keyword>
<reference evidence="3 4" key="1">
    <citation type="journal article" date="2012" name="Proc. Natl. Acad. Sci. U.S.A.">
        <title>Antigenic diversity is generated by distinct evolutionary mechanisms in African trypanosome species.</title>
        <authorList>
            <person name="Jackson A.P."/>
            <person name="Berry A."/>
            <person name="Aslett M."/>
            <person name="Allison H.C."/>
            <person name="Burton P."/>
            <person name="Vavrova-Anderson J."/>
            <person name="Brown R."/>
            <person name="Browne H."/>
            <person name="Corton N."/>
            <person name="Hauser H."/>
            <person name="Gamble J."/>
            <person name="Gilderthorp R."/>
            <person name="Marcello L."/>
            <person name="McQuillan J."/>
            <person name="Otto T.D."/>
            <person name="Quail M.A."/>
            <person name="Sanders M.J."/>
            <person name="van Tonder A."/>
            <person name="Ginger M.L."/>
            <person name="Field M.C."/>
            <person name="Barry J.D."/>
            <person name="Hertz-Fowler C."/>
            <person name="Berriman M."/>
        </authorList>
    </citation>
    <scope>NUCLEOTIDE SEQUENCE</scope>
    <source>
        <strain evidence="3 4">Y486</strain>
    </source>
</reference>
<name>F9WUD5_TRYVY</name>
<dbReference type="AlphaFoldDB" id="F9WUD5"/>
<protein>
    <submittedName>
        <fullName evidence="3">Variant surface glycoprotein (VSG, atypical), putative</fullName>
    </submittedName>
</protein>
<evidence type="ECO:0000313" key="4">
    <source>
        <dbReference type="Proteomes" id="UP000009027"/>
    </source>
</evidence>
<sequence length="463" mass="49382">MLAAWRAVCLAALSAALAATLATGNDAGAGDTVRDFGLVCNVFRNVLQARGVAKAQKARAAEVALAIEHAWLGKAREDFKEDVVYSPAAEAQKQKDEAKKLRGQAAELAERIDALSYSAILGNITDGREDRAEGANNVLFKAMAGAGNANTGFADAQIGTALSNDMMWLCNVAGADATDKKAPFKTGEDTSCPCTPDGKAAQYLKSGEFWKPLKHSGGSANAEAIAKSWTVAKKICLKGEDDATLTKERTRKPLNAAHALSTAVTRVMAAINTDGKADPTRKFCLGQRKSGQTCDGDSQATASVCYDRHKGDIPWSDKIAEMETQLEGLQDVMTQLDQLRTEIEGLNRTRAREQTRAAKTQEASQTKDAGQRAGNGTNTQNTTPERRGARKKRTAEQGENNDAQKAEVAGQGNTECGPAHPAWNTDTKTCSTTRRSAHVTAILTLLATALDAQDTRMAQQILQ</sequence>
<organism evidence="3 4">
    <name type="scientific">Trypanosoma vivax (strain Y486)</name>
    <dbReference type="NCBI Taxonomy" id="1055687"/>
    <lineage>
        <taxon>Eukaryota</taxon>
        <taxon>Discoba</taxon>
        <taxon>Euglenozoa</taxon>
        <taxon>Kinetoplastea</taxon>
        <taxon>Metakinetoplastina</taxon>
        <taxon>Trypanosomatida</taxon>
        <taxon>Trypanosomatidae</taxon>
        <taxon>Trypanosoma</taxon>
        <taxon>Duttonella</taxon>
    </lineage>
</organism>
<feature type="chain" id="PRO_5003390886" evidence="2">
    <location>
        <begin position="19"/>
        <end position="463"/>
    </location>
</feature>
<accession>F9WUD5</accession>
<dbReference type="EMBL" id="CAEX01007154">
    <property type="protein sequence ID" value="CCD21184.1"/>
    <property type="molecule type" value="Genomic_DNA"/>
</dbReference>
<keyword evidence="4" id="KW-1185">Reference proteome</keyword>
<evidence type="ECO:0000256" key="1">
    <source>
        <dbReference type="SAM" id="MobiDB-lite"/>
    </source>
</evidence>
<proteinExistence type="predicted"/>
<feature type="compositionally biased region" description="Polar residues" evidence="1">
    <location>
        <begin position="357"/>
        <end position="383"/>
    </location>
</feature>
<evidence type="ECO:0000313" key="3">
    <source>
        <dbReference type="EMBL" id="CCD21184.1"/>
    </source>
</evidence>
<dbReference type="VEuPathDB" id="TriTrypDB:TvY486_0040960"/>
<gene>
    <name evidence="3" type="ORF">TvY486_0040960</name>
</gene>
<dbReference type="Proteomes" id="UP000009027">
    <property type="component" value="Unassembled WGS sequence"/>
</dbReference>
<feature type="region of interest" description="Disordered" evidence="1">
    <location>
        <begin position="344"/>
        <end position="429"/>
    </location>
</feature>
<feature type="compositionally biased region" description="Basic and acidic residues" evidence="1">
    <location>
        <begin position="344"/>
        <end position="356"/>
    </location>
</feature>
<feature type="signal peptide" evidence="2">
    <location>
        <begin position="1"/>
        <end position="18"/>
    </location>
</feature>
<evidence type="ECO:0000256" key="2">
    <source>
        <dbReference type="SAM" id="SignalP"/>
    </source>
</evidence>